<sequence length="275" mass="29669">MKSIAYTAITAPLLLLASLPVSAATFSEGGRETTLIHPNCRGESQGLTLVGLAVPAGPQVKVSIGDNDPVIVAFPQENYLISKSRRGPETYPANPLMGTVPSMNDGAVFAMEVIRDEVAPYGSRNSTTDTRYILWRVRAIHKFDHTTGMIKTLDYVPGTDLVTPGIGFELPSFHPDSCLAKLQVVTPVVMRCDPIDPAAGEIATGEPTLRSKNFRHVIERNLATNPLPARCGEGLFVTIEPLDEEVEHMKQMVLDTPIHGSHHHGEDTPTDNGGA</sequence>
<keyword evidence="4" id="KW-1185">Reference proteome</keyword>
<dbReference type="EMBL" id="AP024714">
    <property type="protein sequence ID" value="BCX81494.1"/>
    <property type="molecule type" value="Genomic_DNA"/>
</dbReference>
<evidence type="ECO:0000256" key="1">
    <source>
        <dbReference type="SAM" id="MobiDB-lite"/>
    </source>
</evidence>
<gene>
    <name evidence="3" type="ORF">MIT9_P1072</name>
</gene>
<organism evidence="3 4">
    <name type="scientific">Methylomarinovum caldicuralii</name>
    <dbReference type="NCBI Taxonomy" id="438856"/>
    <lineage>
        <taxon>Bacteria</taxon>
        <taxon>Pseudomonadati</taxon>
        <taxon>Pseudomonadota</taxon>
        <taxon>Gammaproteobacteria</taxon>
        <taxon>Methylococcales</taxon>
        <taxon>Methylothermaceae</taxon>
        <taxon>Methylomarinovum</taxon>
    </lineage>
</organism>
<proteinExistence type="predicted"/>
<evidence type="ECO:0000256" key="2">
    <source>
        <dbReference type="SAM" id="SignalP"/>
    </source>
</evidence>
<dbReference type="RefSeq" id="WP_317706416.1">
    <property type="nucleotide sequence ID" value="NZ_AP024714.1"/>
</dbReference>
<feature type="region of interest" description="Disordered" evidence="1">
    <location>
        <begin position="256"/>
        <end position="275"/>
    </location>
</feature>
<feature type="chain" id="PRO_5043818272" evidence="2">
    <location>
        <begin position="24"/>
        <end position="275"/>
    </location>
</feature>
<accession>A0AAU9C6D8</accession>
<evidence type="ECO:0000313" key="4">
    <source>
        <dbReference type="Proteomes" id="UP001321825"/>
    </source>
</evidence>
<feature type="signal peptide" evidence="2">
    <location>
        <begin position="1"/>
        <end position="23"/>
    </location>
</feature>
<dbReference type="KEGG" id="mcau:MIT9_P1072"/>
<evidence type="ECO:0000313" key="3">
    <source>
        <dbReference type="EMBL" id="BCX81494.1"/>
    </source>
</evidence>
<protein>
    <submittedName>
        <fullName evidence="3">Uncharacterized protein</fullName>
    </submittedName>
</protein>
<keyword evidence="2" id="KW-0732">Signal</keyword>
<name>A0AAU9C6D8_9GAMM</name>
<dbReference type="Proteomes" id="UP001321825">
    <property type="component" value="Chromosome"/>
</dbReference>
<dbReference type="AlphaFoldDB" id="A0AAU9C6D8"/>
<reference evidence="4" key="1">
    <citation type="journal article" date="2024" name="Int. J. Syst. Evol. Microbiol.">
        <title>Methylomarinovum tepidoasis sp. nov., a moderately thermophilic methanotroph of the family Methylothermaceae isolated from a deep-sea hydrothermal field.</title>
        <authorList>
            <person name="Hirayama H."/>
            <person name="Takaki Y."/>
            <person name="Abe M."/>
            <person name="Miyazaki M."/>
            <person name="Uematsu K."/>
            <person name="Matsui Y."/>
            <person name="Takai K."/>
        </authorList>
    </citation>
    <scope>NUCLEOTIDE SEQUENCE [LARGE SCALE GENOMIC DNA]</scope>
    <source>
        <strain evidence="4">IT-9</strain>
    </source>
</reference>